<accession>A0A974NK41</accession>
<evidence type="ECO:0000313" key="3">
    <source>
        <dbReference type="Proteomes" id="UP000595254"/>
    </source>
</evidence>
<dbReference type="Pfam" id="PF00535">
    <property type="entry name" value="Glycos_transf_2"/>
    <property type="match status" value="1"/>
</dbReference>
<dbReference type="Proteomes" id="UP000595254">
    <property type="component" value="Chromosome"/>
</dbReference>
<dbReference type="RefSeq" id="WP_201647585.1">
    <property type="nucleotide sequence ID" value="NZ_CP068053.1"/>
</dbReference>
<keyword evidence="3" id="KW-1185">Reference proteome</keyword>
<dbReference type="Gene3D" id="1.25.40.10">
    <property type="entry name" value="Tetratricopeptide repeat domain"/>
    <property type="match status" value="1"/>
</dbReference>
<dbReference type="InterPro" id="IPR001173">
    <property type="entry name" value="Glyco_trans_2-like"/>
</dbReference>
<dbReference type="SUPFAM" id="SSF53448">
    <property type="entry name" value="Nucleotide-diphospho-sugar transferases"/>
    <property type="match status" value="1"/>
</dbReference>
<sequence length="757" mass="88195">MLLSLCVITKNEEKNIKKCLESVNGILFEKIVVDTGSTDRTVELAKNSGAKVYDFKWIDDFSAARNYAISKAKGDWILFLDADEYIEPEQSLVLKNLVSIADNEKTECIISKLINYTPHPDRKIIQSVTNTIRVFKNLKNIRYVGAIHEVIQSNQNRPLYSLDASESLTVYHTGYSREEIERKDKSKRNLSLLFKELERRPNNSTTYVYIAESLMLNQKFEEAVPYLIQAKEFINNKNKTLLYKIYSNLLSCMCRPTYDLETLKKEYNDAVVFDRDCPDFDYYMGIKLYQLGKYDQAIDYIEISLSKFSSYDYNFESLALSRLNTLYDELRNLYIITEKNHKIVEVCVLLLKLEKYDYKSLYLLINTLKDFEVSINIYNFLFKIYNENTLKDKLYILRVAESLRVKELYNLVLALLTEEEKTNYIQFKEQKENSLEEYQLEAQNLTAVDCFLRGEFYNKKKNINKSLFFHNLSFEKNPQLAQEILPIDHANHNYNYHVEKEADIKKCPLCEKEAKVYSVYNAVTSIDFVNGFNPVRLWMYCEVCEHIFANNIPLEISNLLNNSSSVYERSPNLNLIHLNDEIINRIKQYTKGSNFMEIGIGSGEMLAVALEHGYNVTGIDIRKSLAKNVSDLLEIEINCVDFLDIDIKEEYDVICMGDVLEHLTNPVIAIEKLNGILVEQGIVWISTPNFNSAFSRIVKEDDPMWKVIEHINYFSYDSLSKLLKSKGFEILDYRTSRRYNGSMEVLARKVNKHVMGK</sequence>
<organism evidence="2 3">
    <name type="scientific">Peribacillus psychrosaccharolyticus</name>
    <name type="common">Bacillus psychrosaccharolyticus</name>
    <dbReference type="NCBI Taxonomy" id="1407"/>
    <lineage>
        <taxon>Bacteria</taxon>
        <taxon>Bacillati</taxon>
        <taxon>Bacillota</taxon>
        <taxon>Bacilli</taxon>
        <taxon>Bacillales</taxon>
        <taxon>Bacillaceae</taxon>
        <taxon>Peribacillus</taxon>
    </lineage>
</organism>
<dbReference type="Gene3D" id="3.40.50.150">
    <property type="entry name" value="Vaccinia Virus protein VP39"/>
    <property type="match status" value="1"/>
</dbReference>
<gene>
    <name evidence="2" type="ORF">I6J18_16115</name>
</gene>
<dbReference type="InterPro" id="IPR011990">
    <property type="entry name" value="TPR-like_helical_dom_sf"/>
</dbReference>
<dbReference type="SMART" id="SM00028">
    <property type="entry name" value="TPR"/>
    <property type="match status" value="3"/>
</dbReference>
<evidence type="ECO:0000259" key="1">
    <source>
        <dbReference type="Pfam" id="PF00535"/>
    </source>
</evidence>
<evidence type="ECO:0000313" key="2">
    <source>
        <dbReference type="EMBL" id="QQS99158.1"/>
    </source>
</evidence>
<dbReference type="InterPro" id="IPR019734">
    <property type="entry name" value="TPR_rpt"/>
</dbReference>
<dbReference type="PANTHER" id="PTHR43630">
    <property type="entry name" value="POLY-BETA-1,6-N-ACETYL-D-GLUCOSAMINE SYNTHASE"/>
    <property type="match status" value="1"/>
</dbReference>
<dbReference type="SUPFAM" id="SSF48452">
    <property type="entry name" value="TPR-like"/>
    <property type="match status" value="1"/>
</dbReference>
<name>A0A974NK41_PERPY</name>
<dbReference type="AlphaFoldDB" id="A0A974NK41"/>
<dbReference type="Gene3D" id="3.90.550.10">
    <property type="entry name" value="Spore Coat Polysaccharide Biosynthesis Protein SpsA, Chain A"/>
    <property type="match status" value="1"/>
</dbReference>
<dbReference type="KEGG" id="ppsr:I6J18_16115"/>
<dbReference type="InterPro" id="IPR029063">
    <property type="entry name" value="SAM-dependent_MTases_sf"/>
</dbReference>
<proteinExistence type="predicted"/>
<dbReference type="CDD" id="cd02440">
    <property type="entry name" value="AdoMet_MTases"/>
    <property type="match status" value="1"/>
</dbReference>
<dbReference type="CDD" id="cd02511">
    <property type="entry name" value="Beta4Glucosyltransferase"/>
    <property type="match status" value="1"/>
</dbReference>
<protein>
    <submittedName>
        <fullName evidence="2">Glycosyltransferase</fullName>
    </submittedName>
</protein>
<dbReference type="EMBL" id="CP068053">
    <property type="protein sequence ID" value="QQS99158.1"/>
    <property type="molecule type" value="Genomic_DNA"/>
</dbReference>
<feature type="domain" description="Glycosyltransferase 2-like" evidence="1">
    <location>
        <begin position="4"/>
        <end position="127"/>
    </location>
</feature>
<dbReference type="SUPFAM" id="SSF53335">
    <property type="entry name" value="S-adenosyl-L-methionine-dependent methyltransferases"/>
    <property type="match status" value="1"/>
</dbReference>
<reference evidence="2 3" key="1">
    <citation type="submission" date="2021-01" db="EMBL/GenBank/DDBJ databases">
        <title>FDA dAtabase for Regulatory Grade micrObial Sequences (FDA-ARGOS): Supporting development and validation of Infectious Disease Dx tests.</title>
        <authorList>
            <person name="Nelson B."/>
            <person name="Plummer A."/>
            <person name="Tallon L."/>
            <person name="Sadzewicz L."/>
            <person name="Zhao X."/>
            <person name="Boylan J."/>
            <person name="Ott S."/>
            <person name="Bowen H."/>
            <person name="Vavikolanu K."/>
            <person name="Mehta A."/>
            <person name="Aluvathingal J."/>
            <person name="Nadendla S."/>
            <person name="Myers T."/>
            <person name="Yan Y."/>
            <person name="Sichtig H."/>
        </authorList>
    </citation>
    <scope>NUCLEOTIDE SEQUENCE [LARGE SCALE GENOMIC DNA]</scope>
    <source>
        <strain evidence="2 3">FDAARGOS_1161</strain>
    </source>
</reference>
<dbReference type="Pfam" id="PF13489">
    <property type="entry name" value="Methyltransf_23"/>
    <property type="match status" value="1"/>
</dbReference>
<dbReference type="PANTHER" id="PTHR43630:SF2">
    <property type="entry name" value="GLYCOSYLTRANSFERASE"/>
    <property type="match status" value="1"/>
</dbReference>
<dbReference type="InterPro" id="IPR029044">
    <property type="entry name" value="Nucleotide-diphossugar_trans"/>
</dbReference>